<evidence type="ECO:0000256" key="2">
    <source>
        <dbReference type="ARBA" id="ARBA00023235"/>
    </source>
</evidence>
<dbReference type="PANTHER" id="PTHR48100:SF1">
    <property type="entry name" value="HISTIDINE PHOSPHATASE FAMILY PROTEIN-RELATED"/>
    <property type="match status" value="1"/>
</dbReference>
<dbReference type="EMBL" id="LQQO01000034">
    <property type="protein sequence ID" value="KZE11630.1"/>
    <property type="molecule type" value="Genomic_DNA"/>
</dbReference>
<dbReference type="InterPro" id="IPR001345">
    <property type="entry name" value="PG/BPGM_mutase_AS"/>
</dbReference>
<dbReference type="Proteomes" id="UP000076609">
    <property type="component" value="Unassembled WGS sequence"/>
</dbReference>
<evidence type="ECO:0000313" key="4">
    <source>
        <dbReference type="Proteomes" id="UP000076609"/>
    </source>
</evidence>
<organism evidence="3 4">
    <name type="scientific">Sphingomonas hankookensis</name>
    <dbReference type="NCBI Taxonomy" id="563996"/>
    <lineage>
        <taxon>Bacteria</taxon>
        <taxon>Pseudomonadati</taxon>
        <taxon>Pseudomonadota</taxon>
        <taxon>Alphaproteobacteria</taxon>
        <taxon>Sphingomonadales</taxon>
        <taxon>Sphingomonadaceae</taxon>
        <taxon>Sphingomonas</taxon>
    </lineage>
</organism>
<accession>A0ABR5YBG6</accession>
<evidence type="ECO:0000256" key="1">
    <source>
        <dbReference type="ARBA" id="ARBA00023152"/>
    </source>
</evidence>
<dbReference type="RefSeq" id="WP_066692376.1">
    <property type="nucleotide sequence ID" value="NZ_CP117025.1"/>
</dbReference>
<keyword evidence="2" id="KW-0413">Isomerase</keyword>
<protein>
    <submittedName>
        <fullName evidence="3">Phosphoglycerate mutase</fullName>
    </submittedName>
</protein>
<dbReference type="SMART" id="SM00855">
    <property type="entry name" value="PGAM"/>
    <property type="match status" value="1"/>
</dbReference>
<name>A0ABR5YBG6_9SPHN</name>
<dbReference type="Pfam" id="PF00300">
    <property type="entry name" value="His_Phos_1"/>
    <property type="match status" value="1"/>
</dbReference>
<sequence>MATQSPPARKGRDFIARHGETVYNIAQRMQGDHPHTPLTRAGFAQADAMGAALREMLGVRPAITLWASSAGRALQTLAIIAEHLELDWHAARRDDRLVEIGMGEWSGRYYRELTGADADFLDVEARLYRRPAPGGEWYDAIAARVASWAADTAEDPGDRLVIMHGMSSRVLRGVLTGAPIDPRFAAPVADDLSQGSIALIEGGRESVPHIGRGRASLAAPA</sequence>
<reference evidence="4" key="1">
    <citation type="submission" date="2016-01" db="EMBL/GenBank/DDBJ databases">
        <title>Draft genome of Chromobacterium sp. F49.</title>
        <authorList>
            <person name="Hong K.W."/>
        </authorList>
    </citation>
    <scope>NUCLEOTIDE SEQUENCE [LARGE SCALE GENOMIC DNA]</scope>
    <source>
        <strain evidence="4">CN3</strain>
    </source>
</reference>
<dbReference type="SUPFAM" id="SSF53254">
    <property type="entry name" value="Phosphoglycerate mutase-like"/>
    <property type="match status" value="1"/>
</dbReference>
<keyword evidence="1" id="KW-0324">Glycolysis</keyword>
<evidence type="ECO:0000313" key="3">
    <source>
        <dbReference type="EMBL" id="KZE11630.1"/>
    </source>
</evidence>
<gene>
    <name evidence="3" type="ORF">AVT10_05170</name>
</gene>
<keyword evidence="4" id="KW-1185">Reference proteome</keyword>
<dbReference type="InterPro" id="IPR029033">
    <property type="entry name" value="His_PPase_superfam"/>
</dbReference>
<comment type="caution">
    <text evidence="3">The sequence shown here is derived from an EMBL/GenBank/DDBJ whole genome shotgun (WGS) entry which is preliminary data.</text>
</comment>
<dbReference type="PROSITE" id="PS00175">
    <property type="entry name" value="PG_MUTASE"/>
    <property type="match status" value="1"/>
</dbReference>
<dbReference type="CDD" id="cd07067">
    <property type="entry name" value="HP_PGM_like"/>
    <property type="match status" value="1"/>
</dbReference>
<dbReference type="PANTHER" id="PTHR48100">
    <property type="entry name" value="BROAD-SPECIFICITY PHOSPHATASE YOR283W-RELATED"/>
    <property type="match status" value="1"/>
</dbReference>
<dbReference type="Gene3D" id="3.40.50.1240">
    <property type="entry name" value="Phosphoglycerate mutase-like"/>
    <property type="match status" value="1"/>
</dbReference>
<dbReference type="InterPro" id="IPR013078">
    <property type="entry name" value="His_Pase_superF_clade-1"/>
</dbReference>
<dbReference type="InterPro" id="IPR050275">
    <property type="entry name" value="PGM_Phosphatase"/>
</dbReference>
<proteinExistence type="predicted"/>